<keyword evidence="8" id="KW-1185">Reference proteome</keyword>
<dbReference type="Gene3D" id="1.20.1250.20">
    <property type="entry name" value="MFS general substrate transporter like domains"/>
    <property type="match status" value="2"/>
</dbReference>
<evidence type="ECO:0000256" key="6">
    <source>
        <dbReference type="SAM" id="Phobius"/>
    </source>
</evidence>
<dbReference type="SUPFAM" id="SSF103473">
    <property type="entry name" value="MFS general substrate transporter"/>
    <property type="match status" value="1"/>
</dbReference>
<dbReference type="Proteomes" id="UP000251835">
    <property type="component" value="Unassembled WGS sequence"/>
</dbReference>
<reference evidence="7 8" key="1">
    <citation type="submission" date="2018-05" db="EMBL/GenBank/DDBJ databases">
        <title>Genomic Encyclopedia of Type Strains, Phase IV (KMG-IV): sequencing the most valuable type-strain genomes for metagenomic binning, comparative biology and taxonomic classification.</title>
        <authorList>
            <person name="Goeker M."/>
        </authorList>
    </citation>
    <scope>NUCLEOTIDE SEQUENCE [LARGE SCALE GENOMIC DNA]</scope>
    <source>
        <strain evidence="7 8">DSM 28579</strain>
    </source>
</reference>
<proteinExistence type="predicted"/>
<feature type="transmembrane region" description="Helical" evidence="6">
    <location>
        <begin position="365"/>
        <end position="390"/>
    </location>
</feature>
<evidence type="ECO:0000256" key="2">
    <source>
        <dbReference type="ARBA" id="ARBA00022448"/>
    </source>
</evidence>
<feature type="transmembrane region" description="Helical" evidence="6">
    <location>
        <begin position="472"/>
        <end position="490"/>
    </location>
</feature>
<dbReference type="InterPro" id="IPR011701">
    <property type="entry name" value="MFS"/>
</dbReference>
<feature type="transmembrane region" description="Helical" evidence="6">
    <location>
        <begin position="402"/>
        <end position="425"/>
    </location>
</feature>
<gene>
    <name evidence="7" type="ORF">C7377_1854</name>
</gene>
<feature type="transmembrane region" description="Helical" evidence="6">
    <location>
        <begin position="15"/>
        <end position="34"/>
    </location>
</feature>
<evidence type="ECO:0000256" key="1">
    <source>
        <dbReference type="ARBA" id="ARBA00004141"/>
    </source>
</evidence>
<feature type="transmembrane region" description="Helical" evidence="6">
    <location>
        <begin position="144"/>
        <end position="165"/>
    </location>
</feature>
<comment type="subcellular location">
    <subcellularLocation>
        <location evidence="1">Membrane</location>
        <topology evidence="1">Multi-pass membrane protein</topology>
    </subcellularLocation>
</comment>
<evidence type="ECO:0000256" key="4">
    <source>
        <dbReference type="ARBA" id="ARBA00022989"/>
    </source>
</evidence>
<organism evidence="7 8">
    <name type="scientific">Balneicella halophila</name>
    <dbReference type="NCBI Taxonomy" id="1537566"/>
    <lineage>
        <taxon>Bacteria</taxon>
        <taxon>Pseudomonadati</taxon>
        <taxon>Bacteroidota</taxon>
        <taxon>Bacteroidia</taxon>
        <taxon>Bacteroidales</taxon>
        <taxon>Balneicellaceae</taxon>
        <taxon>Balneicella</taxon>
    </lineage>
</organism>
<dbReference type="RefSeq" id="WP_116497053.1">
    <property type="nucleotide sequence ID" value="NZ_QENZ01000007.1"/>
</dbReference>
<dbReference type="GO" id="GO:0016020">
    <property type="term" value="C:membrane"/>
    <property type="evidence" value="ECO:0007669"/>
    <property type="project" value="UniProtKB-SubCell"/>
</dbReference>
<dbReference type="Pfam" id="PF07690">
    <property type="entry name" value="MFS_1"/>
    <property type="match status" value="1"/>
</dbReference>
<keyword evidence="4 6" id="KW-1133">Transmembrane helix</keyword>
<feature type="transmembrane region" description="Helical" evidence="6">
    <location>
        <begin position="171"/>
        <end position="191"/>
    </location>
</feature>
<dbReference type="PANTHER" id="PTHR42718:SF9">
    <property type="entry name" value="MAJOR FACILITATOR SUPERFAMILY MULTIDRUG TRANSPORTER MFSC"/>
    <property type="match status" value="1"/>
</dbReference>
<sequence length="536" mass="60829">MYNQGLFKDWVPKPAMLLLIILYLFPLLVVGGIYTANFSNMMSDLALYSEYLSFANYASFIGMGTALPYLLRFKMRFRSKELMITSLSMIALCSIAIISTDSPYVIIAANFVIGFFKIIAIIEFVLPLLFILSPDGDRTKFYTVFYPLSISTAQIGGYFFAKIAYNLQWESVYLVMAIIMLVLVLISVIFMHDLRFSRKLPLYQIDLLSMLLFVVSFFLLTYTLVFAKQQDWFASSYIQASTIGFIITMFLFLWRQKGLKRPYVPLSVFKKKNFIQGFILLMCLGMFLASGVIQNTFTVGILGYDSLTNNLLNYAMVPGIIIGAIYARKWYAKKWPTKFLIISGMIFYTLHFVMMYFLISPEVDINYLIVPSILRGMGMVILFISIWFYALDGFDMAETLAVASLSIVVRSLISVAFAGAIYSWLFYKLQLQGLENIAHHLDAVDLSQYRGGGLALYGRSRIQAVLTASKALYGYSIIAGIIIMLFTLAIRFENTYYRRLILVRKLLKGESIKGYNFRVRKNTTETIAAGSGAVAV</sequence>
<name>A0A7L4UN90_BALHA</name>
<feature type="transmembrane region" description="Helical" evidence="6">
    <location>
        <begin position="54"/>
        <end position="70"/>
    </location>
</feature>
<evidence type="ECO:0000313" key="8">
    <source>
        <dbReference type="Proteomes" id="UP000251835"/>
    </source>
</evidence>
<dbReference type="GO" id="GO:0022857">
    <property type="term" value="F:transmembrane transporter activity"/>
    <property type="evidence" value="ECO:0007669"/>
    <property type="project" value="InterPro"/>
</dbReference>
<protein>
    <submittedName>
        <fullName evidence="7">MFS transporter</fullName>
    </submittedName>
</protein>
<comment type="caution">
    <text evidence="7">The sequence shown here is derived from an EMBL/GenBank/DDBJ whole genome shotgun (WGS) entry which is preliminary data.</text>
</comment>
<dbReference type="InterPro" id="IPR036259">
    <property type="entry name" value="MFS_trans_sf"/>
</dbReference>
<feature type="transmembrane region" description="Helical" evidence="6">
    <location>
        <begin position="105"/>
        <end position="132"/>
    </location>
</feature>
<feature type="transmembrane region" description="Helical" evidence="6">
    <location>
        <begin position="339"/>
        <end position="359"/>
    </location>
</feature>
<feature type="transmembrane region" description="Helical" evidence="6">
    <location>
        <begin position="237"/>
        <end position="254"/>
    </location>
</feature>
<feature type="transmembrane region" description="Helical" evidence="6">
    <location>
        <begin position="311"/>
        <end position="327"/>
    </location>
</feature>
<evidence type="ECO:0000256" key="5">
    <source>
        <dbReference type="ARBA" id="ARBA00023136"/>
    </source>
</evidence>
<dbReference type="EMBL" id="QENZ01000007">
    <property type="protein sequence ID" value="PVX49307.1"/>
    <property type="molecule type" value="Genomic_DNA"/>
</dbReference>
<feature type="transmembrane region" description="Helical" evidence="6">
    <location>
        <begin position="274"/>
        <end position="291"/>
    </location>
</feature>
<feature type="transmembrane region" description="Helical" evidence="6">
    <location>
        <begin position="203"/>
        <end position="225"/>
    </location>
</feature>
<dbReference type="OrthoDB" id="1404010at2"/>
<evidence type="ECO:0000313" key="7">
    <source>
        <dbReference type="EMBL" id="PVX49307.1"/>
    </source>
</evidence>
<keyword evidence="3 6" id="KW-0812">Transmembrane</keyword>
<evidence type="ECO:0000256" key="3">
    <source>
        <dbReference type="ARBA" id="ARBA00022692"/>
    </source>
</evidence>
<keyword evidence="2" id="KW-0813">Transport</keyword>
<dbReference type="PANTHER" id="PTHR42718">
    <property type="entry name" value="MAJOR FACILITATOR SUPERFAMILY MULTIDRUG TRANSPORTER MFSC"/>
    <property type="match status" value="1"/>
</dbReference>
<dbReference type="AlphaFoldDB" id="A0A7L4UN90"/>
<keyword evidence="5 6" id="KW-0472">Membrane</keyword>
<accession>A0A7L4UN90</accession>
<feature type="transmembrane region" description="Helical" evidence="6">
    <location>
        <begin position="82"/>
        <end position="99"/>
    </location>
</feature>